<dbReference type="SUPFAM" id="SSF52058">
    <property type="entry name" value="L domain-like"/>
    <property type="match status" value="1"/>
</dbReference>
<feature type="chain" id="PRO_5015439358" description="non-specific serine/threonine protein kinase" evidence="20">
    <location>
        <begin position="36"/>
        <end position="976"/>
    </location>
</feature>
<evidence type="ECO:0000313" key="23">
    <source>
        <dbReference type="Proteomes" id="UP000245207"/>
    </source>
</evidence>
<comment type="subcellular location">
    <subcellularLocation>
        <location evidence="1">Membrane</location>
        <topology evidence="1">Single-pass type I membrane protein</topology>
    </subcellularLocation>
</comment>
<keyword evidence="7" id="KW-0812">Transmembrane</keyword>
<dbReference type="PROSITE" id="PS00108">
    <property type="entry name" value="PROTEIN_KINASE_ST"/>
    <property type="match status" value="1"/>
</dbReference>
<keyword evidence="16" id="KW-0325">Glycoprotein</keyword>
<evidence type="ECO:0000256" key="5">
    <source>
        <dbReference type="ARBA" id="ARBA00022614"/>
    </source>
</evidence>
<dbReference type="OrthoDB" id="663146at2759"/>
<dbReference type="Gene3D" id="3.80.10.10">
    <property type="entry name" value="Ribonuclease Inhibitor"/>
    <property type="match status" value="3"/>
</dbReference>
<comment type="catalytic activity">
    <reaction evidence="18">
        <text>L-seryl-[protein] + ATP = O-phospho-L-seryl-[protein] + ADP + H(+)</text>
        <dbReference type="Rhea" id="RHEA:17989"/>
        <dbReference type="Rhea" id="RHEA-COMP:9863"/>
        <dbReference type="Rhea" id="RHEA-COMP:11604"/>
        <dbReference type="ChEBI" id="CHEBI:15378"/>
        <dbReference type="ChEBI" id="CHEBI:29999"/>
        <dbReference type="ChEBI" id="CHEBI:30616"/>
        <dbReference type="ChEBI" id="CHEBI:83421"/>
        <dbReference type="ChEBI" id="CHEBI:456216"/>
        <dbReference type="EC" id="2.7.11.1"/>
    </reaction>
</comment>
<evidence type="ECO:0000256" key="17">
    <source>
        <dbReference type="ARBA" id="ARBA00047899"/>
    </source>
</evidence>
<dbReference type="InterPro" id="IPR032675">
    <property type="entry name" value="LRR_dom_sf"/>
</dbReference>
<dbReference type="EC" id="2.7.11.1" evidence="2"/>
<evidence type="ECO:0000256" key="11">
    <source>
        <dbReference type="ARBA" id="ARBA00022777"/>
    </source>
</evidence>
<evidence type="ECO:0000256" key="6">
    <source>
        <dbReference type="ARBA" id="ARBA00022679"/>
    </source>
</evidence>
<feature type="compositionally biased region" description="Low complexity" evidence="19">
    <location>
        <begin position="930"/>
        <end position="961"/>
    </location>
</feature>
<dbReference type="Pfam" id="PF07714">
    <property type="entry name" value="PK_Tyr_Ser-Thr"/>
    <property type="match status" value="1"/>
</dbReference>
<dbReference type="GO" id="GO:0005524">
    <property type="term" value="F:ATP binding"/>
    <property type="evidence" value="ECO:0007669"/>
    <property type="project" value="UniProtKB-KW"/>
</dbReference>
<keyword evidence="14" id="KW-0472">Membrane</keyword>
<gene>
    <name evidence="22" type="ORF">CTI12_AA582560</name>
</gene>
<dbReference type="AlphaFoldDB" id="A0A2U1KNF7"/>
<dbReference type="InterPro" id="IPR000719">
    <property type="entry name" value="Prot_kinase_dom"/>
</dbReference>
<reference evidence="22 23" key="1">
    <citation type="journal article" date="2018" name="Mol. Plant">
        <title>The genome of Artemisia annua provides insight into the evolution of Asteraceae family and artemisinin biosynthesis.</title>
        <authorList>
            <person name="Shen Q."/>
            <person name="Zhang L."/>
            <person name="Liao Z."/>
            <person name="Wang S."/>
            <person name="Yan T."/>
            <person name="Shi P."/>
            <person name="Liu M."/>
            <person name="Fu X."/>
            <person name="Pan Q."/>
            <person name="Wang Y."/>
            <person name="Lv Z."/>
            <person name="Lu X."/>
            <person name="Zhang F."/>
            <person name="Jiang W."/>
            <person name="Ma Y."/>
            <person name="Chen M."/>
            <person name="Hao X."/>
            <person name="Li L."/>
            <person name="Tang Y."/>
            <person name="Lv G."/>
            <person name="Zhou Y."/>
            <person name="Sun X."/>
            <person name="Brodelius P.E."/>
            <person name="Rose J.K.C."/>
            <person name="Tang K."/>
        </authorList>
    </citation>
    <scope>NUCLEOTIDE SEQUENCE [LARGE SCALE GENOMIC DNA]</scope>
    <source>
        <strain evidence="23">cv. Huhao1</strain>
        <tissue evidence="22">Leaf</tissue>
    </source>
</reference>
<evidence type="ECO:0000256" key="15">
    <source>
        <dbReference type="ARBA" id="ARBA00023170"/>
    </source>
</evidence>
<proteinExistence type="predicted"/>
<evidence type="ECO:0000256" key="2">
    <source>
        <dbReference type="ARBA" id="ARBA00012513"/>
    </source>
</evidence>
<evidence type="ECO:0000256" key="3">
    <source>
        <dbReference type="ARBA" id="ARBA00022527"/>
    </source>
</evidence>
<keyword evidence="5" id="KW-0433">Leucine-rich repeat</keyword>
<dbReference type="FunFam" id="2.60.120.430:FF:000002">
    <property type="entry name" value="Leucine-rich repeat receptor-like protein kinase"/>
    <property type="match status" value="1"/>
</dbReference>
<dbReference type="InterPro" id="IPR051824">
    <property type="entry name" value="LRR_Rcpt-Like_S/T_Kinase"/>
</dbReference>
<evidence type="ECO:0000256" key="20">
    <source>
        <dbReference type="SAM" id="SignalP"/>
    </source>
</evidence>
<dbReference type="SMART" id="SM00220">
    <property type="entry name" value="S_TKc"/>
    <property type="match status" value="1"/>
</dbReference>
<keyword evidence="10" id="KW-0547">Nucleotide-binding</keyword>
<keyword evidence="15" id="KW-0675">Receptor</keyword>
<evidence type="ECO:0000256" key="1">
    <source>
        <dbReference type="ARBA" id="ARBA00004479"/>
    </source>
</evidence>
<evidence type="ECO:0000256" key="13">
    <source>
        <dbReference type="ARBA" id="ARBA00022989"/>
    </source>
</evidence>
<keyword evidence="6" id="KW-0808">Transferase</keyword>
<dbReference type="Pfam" id="PF00560">
    <property type="entry name" value="LRR_1"/>
    <property type="match status" value="3"/>
</dbReference>
<dbReference type="InterPro" id="IPR011009">
    <property type="entry name" value="Kinase-like_dom_sf"/>
</dbReference>
<dbReference type="Gene3D" id="3.30.200.20">
    <property type="entry name" value="Phosphorylase Kinase, domain 1"/>
    <property type="match status" value="1"/>
</dbReference>
<keyword evidence="23" id="KW-1185">Reference proteome</keyword>
<evidence type="ECO:0000256" key="9">
    <source>
        <dbReference type="ARBA" id="ARBA00022737"/>
    </source>
</evidence>
<evidence type="ECO:0000256" key="18">
    <source>
        <dbReference type="ARBA" id="ARBA00048679"/>
    </source>
</evidence>
<dbReference type="Proteomes" id="UP000245207">
    <property type="component" value="Unassembled WGS sequence"/>
</dbReference>
<dbReference type="STRING" id="35608.A0A2U1KNF7"/>
<feature type="signal peptide" evidence="20">
    <location>
        <begin position="1"/>
        <end position="35"/>
    </location>
</feature>
<organism evidence="22 23">
    <name type="scientific">Artemisia annua</name>
    <name type="common">Sweet wormwood</name>
    <dbReference type="NCBI Taxonomy" id="35608"/>
    <lineage>
        <taxon>Eukaryota</taxon>
        <taxon>Viridiplantae</taxon>
        <taxon>Streptophyta</taxon>
        <taxon>Embryophyta</taxon>
        <taxon>Tracheophyta</taxon>
        <taxon>Spermatophyta</taxon>
        <taxon>Magnoliopsida</taxon>
        <taxon>eudicotyledons</taxon>
        <taxon>Gunneridae</taxon>
        <taxon>Pentapetalae</taxon>
        <taxon>asterids</taxon>
        <taxon>campanulids</taxon>
        <taxon>Asterales</taxon>
        <taxon>Asteraceae</taxon>
        <taxon>Asteroideae</taxon>
        <taxon>Anthemideae</taxon>
        <taxon>Artemisiinae</taxon>
        <taxon>Artemisia</taxon>
    </lineage>
</organism>
<evidence type="ECO:0000259" key="21">
    <source>
        <dbReference type="PROSITE" id="PS50011"/>
    </source>
</evidence>
<protein>
    <recommendedName>
        <fullName evidence="2">non-specific serine/threonine protein kinase</fullName>
        <ecNumber evidence="2">2.7.11.1</ecNumber>
    </recommendedName>
</protein>
<keyword evidence="3" id="KW-0723">Serine/threonine-protein kinase</keyword>
<evidence type="ECO:0000256" key="12">
    <source>
        <dbReference type="ARBA" id="ARBA00022840"/>
    </source>
</evidence>
<dbReference type="Gene3D" id="2.60.120.430">
    <property type="entry name" value="Galactose-binding lectin"/>
    <property type="match status" value="1"/>
</dbReference>
<dbReference type="InterPro" id="IPR008271">
    <property type="entry name" value="Ser/Thr_kinase_AS"/>
</dbReference>
<evidence type="ECO:0000256" key="16">
    <source>
        <dbReference type="ARBA" id="ARBA00023180"/>
    </source>
</evidence>
<dbReference type="SUPFAM" id="SSF56112">
    <property type="entry name" value="Protein kinase-like (PK-like)"/>
    <property type="match status" value="1"/>
</dbReference>
<feature type="region of interest" description="Disordered" evidence="19">
    <location>
        <begin position="928"/>
        <end position="976"/>
    </location>
</feature>
<dbReference type="InterPro" id="IPR021720">
    <property type="entry name" value="Malectin_dom"/>
</dbReference>
<evidence type="ECO:0000256" key="7">
    <source>
        <dbReference type="ARBA" id="ARBA00022692"/>
    </source>
</evidence>
<accession>A0A2U1KNF7</accession>
<keyword evidence="11 22" id="KW-0418">Kinase</keyword>
<comment type="caution">
    <text evidence="22">The sequence shown here is derived from an EMBL/GenBank/DDBJ whole genome shotgun (WGS) entry which is preliminary data.</text>
</comment>
<dbReference type="InterPro" id="IPR001245">
    <property type="entry name" value="Ser-Thr/Tyr_kinase_cat_dom"/>
</dbReference>
<dbReference type="PROSITE" id="PS50011">
    <property type="entry name" value="PROTEIN_KINASE_DOM"/>
    <property type="match status" value="1"/>
</dbReference>
<feature type="domain" description="Protein kinase" evidence="21">
    <location>
        <begin position="557"/>
        <end position="922"/>
    </location>
</feature>
<evidence type="ECO:0000256" key="4">
    <source>
        <dbReference type="ARBA" id="ARBA00022553"/>
    </source>
</evidence>
<dbReference type="Pfam" id="PF11721">
    <property type="entry name" value="Malectin"/>
    <property type="match status" value="1"/>
</dbReference>
<dbReference type="Pfam" id="PF12799">
    <property type="entry name" value="LRR_4"/>
    <property type="match status" value="1"/>
</dbReference>
<keyword evidence="12" id="KW-0067">ATP-binding</keyword>
<dbReference type="FunFam" id="3.80.10.10:FF:000766">
    <property type="entry name" value="Os05g0263100 protein"/>
    <property type="match status" value="1"/>
</dbReference>
<sequence length="976" mass="107036">METTTDEGGENGKRICAMTSRLWLFLMIMATIAQAQNTTDPAEARIINEMFSGWGIEERTVTNMGWNISGELCSGAAVDSTNFDSRNYNPAIKCDCNFPNSTCHITRLKVFALDAVGPIPEGLWTLTYLTNLNLGQNYLTGPLSPSIGNLTRMQWLTFGINALSGEIPPEVGRLTDLRSLSFCTNNFNGSLPSELGDLRRLQQLYVDSAGVSGEIPPAFANLSSLETVWASDNNFTGRIPDFIGNWTQLQSLRFEGNSFEGSIPPSFSRLIALQDLRITGLRNGTLDFIRNLKSLTVLLLRNNRITGSIPSDIGEYQNLTQLDLSFNNLSGPIPPALFNLSQLSFLFLGNNSLNGTLPDVKSSSLINIDVSYNELSGTLPSWVNASNLQLNLVVNNFTLEGSENSGIPTGLNCLQRDFPCGLGSPRYSSFGINCGGPKITSSSRLVHEQDNEALGPATYYLTPERRWGVSNVGRRINPEYTASTQRQFTNTLDSELFQTARLSAGSLRYYGLGLENGNYTVNLQFAELQIDDGLTWRSTGRRVFDIYLQGNLMFPDFDIKRAAGGASFSSVSRQRTVQVSNNYLEVHLFWSGKGTCCVPEQGTFGPLISAISATPNFIPSVSNTPPSTKKKNNAGLTAGIIVPIAVVGFLALLAGTLDDGRVIAVKQLSIASHQGKSQFMAEIATISAVQHRNLVKLYGCCIDGEKRLLVYEHLENKSLDQALFGKNKLSLSWSTRFEICLGVAHGLTYLHEESRIRVVHRDVKASNVLLDSELNPKISDFGLAKLYDDKQTHMSTRVAGTIGYLAPEYAMRGHLTEKADVFGFGVVALEIISGRPNSDSSLDDDKIYLLEWAWNLHEADNELELADEELSEFEENEVRRVMRVALLCTQTSPMQRPSMSRVIAMLSGDIEPTGVITRPEYLTGFNFNDSTTFQSTPTTSGTNSPGPRTSTSTSNSNVTPTDASRPILHDLIGEGR</sequence>
<evidence type="ECO:0000256" key="8">
    <source>
        <dbReference type="ARBA" id="ARBA00022729"/>
    </source>
</evidence>
<dbReference type="CDD" id="cd14066">
    <property type="entry name" value="STKc_IRAK"/>
    <property type="match status" value="1"/>
</dbReference>
<comment type="catalytic activity">
    <reaction evidence="17">
        <text>L-threonyl-[protein] + ATP = O-phospho-L-threonyl-[protein] + ADP + H(+)</text>
        <dbReference type="Rhea" id="RHEA:46608"/>
        <dbReference type="Rhea" id="RHEA-COMP:11060"/>
        <dbReference type="Rhea" id="RHEA-COMP:11605"/>
        <dbReference type="ChEBI" id="CHEBI:15378"/>
        <dbReference type="ChEBI" id="CHEBI:30013"/>
        <dbReference type="ChEBI" id="CHEBI:30616"/>
        <dbReference type="ChEBI" id="CHEBI:61977"/>
        <dbReference type="ChEBI" id="CHEBI:456216"/>
        <dbReference type="EC" id="2.7.11.1"/>
    </reaction>
</comment>
<keyword evidence="4" id="KW-0597">Phosphoprotein</keyword>
<dbReference type="FunFam" id="3.80.10.10:FF:000298">
    <property type="entry name" value="Putative LRR receptor-like serine/threonine-protein kinase"/>
    <property type="match status" value="1"/>
</dbReference>
<dbReference type="PANTHER" id="PTHR48006:SF62">
    <property type="entry name" value="LEUCINE-RICH REPEAT TRANSMEMBRANE PROTEIN KINASE"/>
    <property type="match status" value="1"/>
</dbReference>
<name>A0A2U1KNF7_ARTAN</name>
<evidence type="ECO:0000256" key="14">
    <source>
        <dbReference type="ARBA" id="ARBA00023136"/>
    </source>
</evidence>
<dbReference type="FunFam" id="1.10.510.10:FF:000044">
    <property type="entry name" value="Putative LRR receptor-like serine/threonine-protein kinase"/>
    <property type="match status" value="1"/>
</dbReference>
<evidence type="ECO:0000313" key="22">
    <source>
        <dbReference type="EMBL" id="PWA38305.1"/>
    </source>
</evidence>
<evidence type="ECO:0000256" key="10">
    <source>
        <dbReference type="ARBA" id="ARBA00022741"/>
    </source>
</evidence>
<keyword evidence="8 20" id="KW-0732">Signal</keyword>
<dbReference type="InterPro" id="IPR001611">
    <property type="entry name" value="Leu-rich_rpt"/>
</dbReference>
<keyword evidence="9" id="KW-0677">Repeat</keyword>
<dbReference type="InterPro" id="IPR025875">
    <property type="entry name" value="Leu-rich_rpt_4"/>
</dbReference>
<feature type="compositionally biased region" description="Basic and acidic residues" evidence="19">
    <location>
        <begin position="967"/>
        <end position="976"/>
    </location>
</feature>
<dbReference type="GO" id="GO:0005886">
    <property type="term" value="C:plasma membrane"/>
    <property type="evidence" value="ECO:0007669"/>
    <property type="project" value="TreeGrafter"/>
</dbReference>
<dbReference type="PANTHER" id="PTHR48006">
    <property type="entry name" value="LEUCINE-RICH REPEAT-CONTAINING PROTEIN DDB_G0281931-RELATED"/>
    <property type="match status" value="1"/>
</dbReference>
<keyword evidence="13" id="KW-1133">Transmembrane helix</keyword>
<dbReference type="EMBL" id="PKPP01015774">
    <property type="protein sequence ID" value="PWA38305.1"/>
    <property type="molecule type" value="Genomic_DNA"/>
</dbReference>
<dbReference type="GO" id="GO:0004674">
    <property type="term" value="F:protein serine/threonine kinase activity"/>
    <property type="evidence" value="ECO:0007669"/>
    <property type="project" value="UniProtKB-KW"/>
</dbReference>
<dbReference type="Gene3D" id="1.10.510.10">
    <property type="entry name" value="Transferase(Phosphotransferase) domain 1"/>
    <property type="match status" value="1"/>
</dbReference>
<evidence type="ECO:0000256" key="19">
    <source>
        <dbReference type="SAM" id="MobiDB-lite"/>
    </source>
</evidence>